<sequence length="554" mass="61496">MGDNVTKPSDSDSDHSTNAAGDRTISTVIEIEPETERESPNVPAPASTSLIQSESDIMANFDDTLQRARLAFASGKTRNVNFRRKQLENLLRCYEENENDIISALEADLRRPKQESLIVETEFMKNDIKHILYHLSDWVKAEKPSKSIINVMDDVQIYNDPFGVVLVIGAWNYPLQLLLVPVASAIAAGNCVVIKPSEIAGNCAKFIAEVIPKYLDNDCYPVVCGGPSETAELLKQRFDYIFYTGSTRVGKIIHAAANKHLTPTTLELGGKSPCYIDKSVELRTAVKRILWGKLINCGQTCIAPDYILCSKEMQDKFVAEAKDVLKEWYGENIQSSPDLSRVINTNNFQRLIGLMKSGRVAVGGKYDASERYIEPTILVDVKPNDPIMEEEIFGPILPIYNVESAYDAIKFINARESPLVLYIFTSETEVQNLFVNGTQSGGMCVNDTIMHYAVDVLPFGGVGMSGMGSYHGKYGFDTFTHKKSCLGKDLSAVGEKLASARYPPYSDRKGSFLSFLLRKRRPLPNFYLTHVLAVGLGVGLTVLANYYLQKNSTE</sequence>
<dbReference type="InterPro" id="IPR015590">
    <property type="entry name" value="Aldehyde_DH_dom"/>
</dbReference>
<evidence type="ECO:0000256" key="7">
    <source>
        <dbReference type="RuleBase" id="RU003345"/>
    </source>
</evidence>
<feature type="active site" evidence="5">
    <location>
        <position position="301"/>
    </location>
</feature>
<dbReference type="InterPro" id="IPR029510">
    <property type="entry name" value="Ald_DH_CS_GLU"/>
</dbReference>
<keyword evidence="2 4" id="KW-0560">Oxidoreductase</keyword>
<dbReference type="InterPro" id="IPR016161">
    <property type="entry name" value="Ald_DH/histidinol_DH"/>
</dbReference>
<dbReference type="InterPro" id="IPR016163">
    <property type="entry name" value="Ald_DH_C"/>
</dbReference>
<evidence type="ECO:0000256" key="6">
    <source>
        <dbReference type="PROSITE-ProRule" id="PRU10007"/>
    </source>
</evidence>
<proteinExistence type="inferred from homology"/>
<evidence type="ECO:0000256" key="9">
    <source>
        <dbReference type="SAM" id="Phobius"/>
    </source>
</evidence>
<dbReference type="Pfam" id="PF00171">
    <property type="entry name" value="Aldedh"/>
    <property type="match status" value="1"/>
</dbReference>
<dbReference type="InterPro" id="IPR016162">
    <property type="entry name" value="Ald_DH_N"/>
</dbReference>
<feature type="region of interest" description="Disordered" evidence="8">
    <location>
        <begin position="1"/>
        <end position="49"/>
    </location>
</feature>
<gene>
    <name evidence="11" type="ORF">DMAD_02659</name>
</gene>
<feature type="active site" evidence="5 6">
    <location>
        <position position="267"/>
    </location>
</feature>
<evidence type="ECO:0000256" key="2">
    <source>
        <dbReference type="ARBA" id="ARBA00023002"/>
    </source>
</evidence>
<accession>A0AAU9G6I0</accession>
<keyword evidence="12" id="KW-1185">Reference proteome</keyword>
<dbReference type="EMBL" id="AP029267">
    <property type="protein sequence ID" value="BFG03381.1"/>
    <property type="molecule type" value="Genomic_DNA"/>
</dbReference>
<protein>
    <recommendedName>
        <fullName evidence="4">Aldehyde dehydrogenase</fullName>
    </recommendedName>
</protein>
<dbReference type="PROSITE" id="PS00687">
    <property type="entry name" value="ALDEHYDE_DEHYDR_GLU"/>
    <property type="match status" value="1"/>
</dbReference>
<evidence type="ECO:0000256" key="3">
    <source>
        <dbReference type="ARBA" id="ARBA00023027"/>
    </source>
</evidence>
<dbReference type="PANTHER" id="PTHR43570">
    <property type="entry name" value="ALDEHYDE DEHYDROGENASE"/>
    <property type="match status" value="1"/>
</dbReference>
<dbReference type="GO" id="GO:0004029">
    <property type="term" value="F:aldehyde dehydrogenase (NAD+) activity"/>
    <property type="evidence" value="ECO:0007669"/>
    <property type="project" value="TreeGrafter"/>
</dbReference>
<dbReference type="AlphaFoldDB" id="A0AAU9G6I0"/>
<evidence type="ECO:0000256" key="4">
    <source>
        <dbReference type="PIRNR" id="PIRNR036492"/>
    </source>
</evidence>
<dbReference type="Proteomes" id="UP001500889">
    <property type="component" value="Chromosome E"/>
</dbReference>
<keyword evidence="9" id="KW-0472">Membrane</keyword>
<dbReference type="CDD" id="cd07132">
    <property type="entry name" value="ALDH_F3AB"/>
    <property type="match status" value="1"/>
</dbReference>
<dbReference type="InterPro" id="IPR012394">
    <property type="entry name" value="Aldehyde_DH_NAD(P)"/>
</dbReference>
<keyword evidence="3" id="KW-0520">NAD</keyword>
<dbReference type="Gene3D" id="3.40.605.10">
    <property type="entry name" value="Aldehyde Dehydrogenase, Chain A, domain 1"/>
    <property type="match status" value="1"/>
</dbReference>
<dbReference type="GO" id="GO:0006081">
    <property type="term" value="P:aldehyde metabolic process"/>
    <property type="evidence" value="ECO:0007669"/>
    <property type="project" value="InterPro"/>
</dbReference>
<feature type="compositionally biased region" description="Polar residues" evidence="8">
    <location>
        <begin position="16"/>
        <end position="27"/>
    </location>
</feature>
<dbReference type="PANTHER" id="PTHR43570:SF16">
    <property type="entry name" value="ALDEHYDE DEHYDROGENASE TYPE III, ISOFORM Q"/>
    <property type="match status" value="1"/>
</dbReference>
<dbReference type="SUPFAM" id="SSF53720">
    <property type="entry name" value="ALDH-like"/>
    <property type="match status" value="1"/>
</dbReference>
<dbReference type="PIRSF" id="PIRSF036492">
    <property type="entry name" value="ALDH"/>
    <property type="match status" value="1"/>
</dbReference>
<dbReference type="GO" id="GO:0005737">
    <property type="term" value="C:cytoplasm"/>
    <property type="evidence" value="ECO:0007669"/>
    <property type="project" value="TreeGrafter"/>
</dbReference>
<evidence type="ECO:0000259" key="10">
    <source>
        <dbReference type="Pfam" id="PF00171"/>
    </source>
</evidence>
<name>A0AAU9G6I0_DROMD</name>
<evidence type="ECO:0000256" key="1">
    <source>
        <dbReference type="ARBA" id="ARBA00009986"/>
    </source>
</evidence>
<reference evidence="11 12" key="1">
    <citation type="submission" date="2024-02" db="EMBL/GenBank/DDBJ databases">
        <title>A chromosome-level genome assembly of Drosophila madeirensis, a fruit fly species endemic to Madeira island.</title>
        <authorList>
            <person name="Tomihara K."/>
            <person name="Llopart A."/>
            <person name="Yamamoto D."/>
        </authorList>
    </citation>
    <scope>NUCLEOTIDE SEQUENCE [LARGE SCALE GENOMIC DNA]</scope>
    <source>
        <strain evidence="11 12">RF1</strain>
    </source>
</reference>
<dbReference type="PROSITE" id="PS00070">
    <property type="entry name" value="ALDEHYDE_DEHYDR_CYS"/>
    <property type="match status" value="1"/>
</dbReference>
<dbReference type="FunFam" id="3.40.605.10:FF:000004">
    <property type="entry name" value="Aldehyde dehydrogenase"/>
    <property type="match status" value="1"/>
</dbReference>
<dbReference type="Gene3D" id="3.40.309.10">
    <property type="entry name" value="Aldehyde Dehydrogenase, Chain A, domain 2"/>
    <property type="match status" value="1"/>
</dbReference>
<feature type="domain" description="Aldehyde dehydrogenase" evidence="10">
    <location>
        <begin position="57"/>
        <end position="484"/>
    </location>
</feature>
<feature type="transmembrane region" description="Helical" evidence="9">
    <location>
        <begin position="526"/>
        <end position="548"/>
    </location>
</feature>
<evidence type="ECO:0000256" key="8">
    <source>
        <dbReference type="SAM" id="MobiDB-lite"/>
    </source>
</evidence>
<evidence type="ECO:0000313" key="11">
    <source>
        <dbReference type="EMBL" id="BFG03381.1"/>
    </source>
</evidence>
<evidence type="ECO:0000256" key="5">
    <source>
        <dbReference type="PIRSR" id="PIRSR036492-1"/>
    </source>
</evidence>
<evidence type="ECO:0000313" key="12">
    <source>
        <dbReference type="Proteomes" id="UP001500889"/>
    </source>
</evidence>
<keyword evidence="9" id="KW-1133">Transmembrane helix</keyword>
<dbReference type="InterPro" id="IPR016160">
    <property type="entry name" value="Ald_DH_CS_CYS"/>
</dbReference>
<comment type="similarity">
    <text evidence="1 4 7">Belongs to the aldehyde dehydrogenase family.</text>
</comment>
<keyword evidence="9" id="KW-0812">Transmembrane</keyword>
<organism evidence="11 12">
    <name type="scientific">Drosophila madeirensis</name>
    <name type="common">Fruit fly</name>
    <dbReference type="NCBI Taxonomy" id="30013"/>
    <lineage>
        <taxon>Eukaryota</taxon>
        <taxon>Metazoa</taxon>
        <taxon>Ecdysozoa</taxon>
        <taxon>Arthropoda</taxon>
        <taxon>Hexapoda</taxon>
        <taxon>Insecta</taxon>
        <taxon>Pterygota</taxon>
        <taxon>Neoptera</taxon>
        <taxon>Endopterygota</taxon>
        <taxon>Diptera</taxon>
        <taxon>Brachycera</taxon>
        <taxon>Muscomorpha</taxon>
        <taxon>Ephydroidea</taxon>
        <taxon>Drosophilidae</taxon>
        <taxon>Drosophila</taxon>
        <taxon>Sophophora</taxon>
    </lineage>
</organism>
<dbReference type="FunFam" id="3.40.309.10:FF:000003">
    <property type="entry name" value="Aldehyde dehydrogenase"/>
    <property type="match status" value="1"/>
</dbReference>